<keyword evidence="1" id="KW-0812">Transmembrane</keyword>
<organism evidence="2 3">
    <name type="scientific">Butyrivibrio fibrisolvens DSM 3071</name>
    <dbReference type="NCBI Taxonomy" id="1121131"/>
    <lineage>
        <taxon>Bacteria</taxon>
        <taxon>Bacillati</taxon>
        <taxon>Bacillota</taxon>
        <taxon>Clostridia</taxon>
        <taxon>Lachnospirales</taxon>
        <taxon>Lachnospiraceae</taxon>
        <taxon>Butyrivibrio</taxon>
    </lineage>
</organism>
<keyword evidence="1" id="KW-1133">Transmembrane helix</keyword>
<sequence>MAKTEAKPKKVPGKKSTIIFFALAVFWAWVNIADLGYDDDPDHAGNLYWTDATYVEDAKPHPENEGKLIAISGKLVSTSSCYDELVDVTFDAPRVDRHVEKLAYRSSSKEWVWEEVYAGQGVDGYEGKMLGGSLMVGDFILSPDFTIQFGFNNVDAKKSDFSQEDIERLESEGYHFQNGTQLWVSQLDSSALNKKKYEKDYEGSYRMRWTISKISGDGNVTVVGYQNGDTLELCEDMDALSVEDEYMDEEEFNKKAIPPHRNKGAAIMMWCFSALFLILGIRNVILIRKAKAQGEALK</sequence>
<evidence type="ECO:0000256" key="1">
    <source>
        <dbReference type="SAM" id="Phobius"/>
    </source>
</evidence>
<accession>A0A1M6DK89</accession>
<gene>
    <name evidence="2" type="ORF">SAMN02745229_03549</name>
</gene>
<keyword evidence="3" id="KW-1185">Reference proteome</keyword>
<keyword evidence="1" id="KW-0472">Membrane</keyword>
<protein>
    <submittedName>
        <fullName evidence="2">Uncharacterized protein</fullName>
    </submittedName>
</protein>
<dbReference type="STRING" id="1121131.SAMN02745229_03549"/>
<dbReference type="EMBL" id="FQXK01000038">
    <property type="protein sequence ID" value="SHI73533.1"/>
    <property type="molecule type" value="Genomic_DNA"/>
</dbReference>
<dbReference type="Proteomes" id="UP000184278">
    <property type="component" value="Unassembled WGS sequence"/>
</dbReference>
<proteinExistence type="predicted"/>
<feature type="transmembrane region" description="Helical" evidence="1">
    <location>
        <begin position="267"/>
        <end position="285"/>
    </location>
</feature>
<dbReference type="GeneID" id="89508497"/>
<reference evidence="3" key="1">
    <citation type="submission" date="2016-11" db="EMBL/GenBank/DDBJ databases">
        <authorList>
            <person name="Varghese N."/>
            <person name="Submissions S."/>
        </authorList>
    </citation>
    <scope>NUCLEOTIDE SEQUENCE [LARGE SCALE GENOMIC DNA]</scope>
    <source>
        <strain evidence="3">DSM 3071</strain>
    </source>
</reference>
<evidence type="ECO:0000313" key="2">
    <source>
        <dbReference type="EMBL" id="SHI73533.1"/>
    </source>
</evidence>
<dbReference type="OrthoDB" id="2028298at2"/>
<dbReference type="RefSeq" id="WP_073389746.1">
    <property type="nucleotide sequence ID" value="NZ_FQXK01000038.1"/>
</dbReference>
<name>A0A1M6DK89_BUTFI</name>
<dbReference type="AlphaFoldDB" id="A0A1M6DK89"/>
<evidence type="ECO:0000313" key="3">
    <source>
        <dbReference type="Proteomes" id="UP000184278"/>
    </source>
</evidence>